<evidence type="ECO:0000256" key="4">
    <source>
        <dbReference type="ARBA" id="ARBA00022989"/>
    </source>
</evidence>
<feature type="transmembrane region" description="Helical" evidence="8">
    <location>
        <begin position="226"/>
        <end position="246"/>
    </location>
</feature>
<dbReference type="InterPro" id="IPR036259">
    <property type="entry name" value="MFS_trans_sf"/>
</dbReference>
<dbReference type="PANTHER" id="PTHR43791:SF59">
    <property type="entry name" value="TRANSPORTER, PUTATIVE (AFU_ORTHOLOGUE AFUA_1G06550)-RELATED"/>
    <property type="match status" value="1"/>
</dbReference>
<comment type="subcellular location">
    <subcellularLocation>
        <location evidence="1">Membrane</location>
        <topology evidence="1">Multi-pass membrane protein</topology>
    </subcellularLocation>
</comment>
<dbReference type="AlphaFoldDB" id="A0A1A6A8D3"/>
<dbReference type="OrthoDB" id="6730379at2759"/>
<feature type="compositionally biased region" description="Basic and acidic residues" evidence="7">
    <location>
        <begin position="8"/>
        <end position="26"/>
    </location>
</feature>
<evidence type="ECO:0000313" key="9">
    <source>
        <dbReference type="EMBL" id="OBR86324.1"/>
    </source>
</evidence>
<keyword evidence="2" id="KW-0813">Transport</keyword>
<dbReference type="EMBL" id="KI894030">
    <property type="protein sequence ID" value="OBR86324.1"/>
    <property type="molecule type" value="Genomic_DNA"/>
</dbReference>
<dbReference type="EMBL" id="CP144533">
    <property type="protein sequence ID" value="WWC61445.1"/>
    <property type="molecule type" value="Genomic_DNA"/>
</dbReference>
<dbReference type="Pfam" id="PF07690">
    <property type="entry name" value="MFS_1"/>
    <property type="match status" value="1"/>
</dbReference>
<reference evidence="9" key="1">
    <citation type="submission" date="2013-07" db="EMBL/GenBank/DDBJ databases">
        <title>The Genome Sequence of Cryptococcus dejecticola CBS10117.</title>
        <authorList>
            <consortium name="The Broad Institute Genome Sequencing Platform"/>
            <person name="Cuomo C."/>
            <person name="Litvintseva A."/>
            <person name="Chen Y."/>
            <person name="Heitman J."/>
            <person name="Sun S."/>
            <person name="Springer D."/>
            <person name="Dromer F."/>
            <person name="Young S.K."/>
            <person name="Zeng Q."/>
            <person name="Gargeya S."/>
            <person name="Fitzgerald M."/>
            <person name="Abouelleil A."/>
            <person name="Alvarado L."/>
            <person name="Berlin A.M."/>
            <person name="Chapman S.B."/>
            <person name="Dewar J."/>
            <person name="Goldberg J."/>
            <person name="Griggs A."/>
            <person name="Gujja S."/>
            <person name="Hansen M."/>
            <person name="Howarth C."/>
            <person name="Imamovic A."/>
            <person name="Larimer J."/>
            <person name="McCowan C."/>
            <person name="Murphy C."/>
            <person name="Pearson M."/>
            <person name="Priest M."/>
            <person name="Roberts A."/>
            <person name="Saif S."/>
            <person name="Shea T."/>
            <person name="Sykes S."/>
            <person name="Wortman J."/>
            <person name="Nusbaum C."/>
            <person name="Birren B."/>
        </authorList>
    </citation>
    <scope>NUCLEOTIDE SEQUENCE [LARGE SCALE GENOMIC DNA]</scope>
    <source>
        <strain evidence="9">CBS 10117</strain>
    </source>
</reference>
<dbReference type="RefSeq" id="XP_018264166.1">
    <property type="nucleotide sequence ID" value="XM_018407358.1"/>
</dbReference>
<keyword evidence="4 8" id="KW-1133">Transmembrane helix</keyword>
<comment type="similarity">
    <text evidence="6">Belongs to the major facilitator superfamily. Allantoate permease family.</text>
</comment>
<feature type="transmembrane region" description="Helical" evidence="8">
    <location>
        <begin position="449"/>
        <end position="470"/>
    </location>
</feature>
<reference evidence="10" key="2">
    <citation type="submission" date="2013-07" db="EMBL/GenBank/DDBJ databases">
        <authorList>
            <consortium name="The Broad Institute Genome Sequencing Platform"/>
            <person name="Cuomo C."/>
            <person name="Litvintseva A."/>
            <person name="Chen Y."/>
            <person name="Heitman J."/>
            <person name="Sun S."/>
            <person name="Springer D."/>
            <person name="Dromer F."/>
            <person name="Young S.K."/>
            <person name="Zeng Q."/>
            <person name="Gargeya S."/>
            <person name="Fitzgerald M."/>
            <person name="Abouelleil A."/>
            <person name="Alvarado L."/>
            <person name="Berlin A.M."/>
            <person name="Chapman S.B."/>
            <person name="Dewar J."/>
            <person name="Goldberg J."/>
            <person name="Griggs A."/>
            <person name="Gujja S."/>
            <person name="Hansen M."/>
            <person name="Howarth C."/>
            <person name="Imamovic A."/>
            <person name="Larimer J."/>
            <person name="McCowan C."/>
            <person name="Murphy C."/>
            <person name="Pearson M."/>
            <person name="Priest M."/>
            <person name="Roberts A."/>
            <person name="Saif S."/>
            <person name="Shea T."/>
            <person name="Sykes S."/>
            <person name="Wortman J."/>
            <person name="Nusbaum C."/>
            <person name="Birren B."/>
        </authorList>
    </citation>
    <scope>NUCLEOTIDE SEQUENCE</scope>
    <source>
        <strain evidence="10">CBS 10117</strain>
    </source>
</reference>
<reference evidence="10" key="3">
    <citation type="submission" date="2024-02" db="EMBL/GenBank/DDBJ databases">
        <title>Comparative genomics of Cryptococcus and Kwoniella reveals pathogenesis evolution and contrasting modes of karyotype evolution via chromosome fusion or intercentromeric recombination.</title>
        <authorList>
            <person name="Coelho M.A."/>
            <person name="David-Palma M."/>
            <person name="Shea T."/>
            <person name="Bowers K."/>
            <person name="McGinley-Smith S."/>
            <person name="Mohammad A.W."/>
            <person name="Gnirke A."/>
            <person name="Yurkov A.M."/>
            <person name="Nowrousian M."/>
            <person name="Sun S."/>
            <person name="Cuomo C.A."/>
            <person name="Heitman J."/>
        </authorList>
    </citation>
    <scope>NUCLEOTIDE SEQUENCE</scope>
    <source>
        <strain evidence="10">CBS 10117</strain>
    </source>
</reference>
<feature type="transmembrane region" description="Helical" evidence="8">
    <location>
        <begin position="258"/>
        <end position="278"/>
    </location>
</feature>
<feature type="transmembrane region" description="Helical" evidence="8">
    <location>
        <begin position="390"/>
        <end position="411"/>
    </location>
</feature>
<dbReference type="GO" id="GO:0022857">
    <property type="term" value="F:transmembrane transporter activity"/>
    <property type="evidence" value="ECO:0007669"/>
    <property type="project" value="InterPro"/>
</dbReference>
<keyword evidence="3 8" id="KW-0812">Transmembrane</keyword>
<evidence type="ECO:0000256" key="2">
    <source>
        <dbReference type="ARBA" id="ARBA00022448"/>
    </source>
</evidence>
<keyword evidence="11" id="KW-1185">Reference proteome</keyword>
<evidence type="ECO:0000256" key="7">
    <source>
        <dbReference type="SAM" id="MobiDB-lite"/>
    </source>
</evidence>
<keyword evidence="5 8" id="KW-0472">Membrane</keyword>
<dbReference type="KEGG" id="kdj:28967747"/>
<dbReference type="PANTHER" id="PTHR43791">
    <property type="entry name" value="PERMEASE-RELATED"/>
    <property type="match status" value="1"/>
</dbReference>
<feature type="transmembrane region" description="Helical" evidence="8">
    <location>
        <begin position="363"/>
        <end position="383"/>
    </location>
</feature>
<evidence type="ECO:0000256" key="1">
    <source>
        <dbReference type="ARBA" id="ARBA00004141"/>
    </source>
</evidence>
<evidence type="ECO:0000313" key="10">
    <source>
        <dbReference type="EMBL" id="WWC61445.1"/>
    </source>
</evidence>
<proteinExistence type="inferred from homology"/>
<dbReference type="VEuPathDB" id="FungiDB:I303_04048"/>
<name>A0A1A6A8D3_9TREE</name>
<feature type="region of interest" description="Disordered" evidence="7">
    <location>
        <begin position="1"/>
        <end position="26"/>
    </location>
</feature>
<feature type="transmembrane region" description="Helical" evidence="8">
    <location>
        <begin position="417"/>
        <end position="437"/>
    </location>
</feature>
<dbReference type="GO" id="GO:0016020">
    <property type="term" value="C:membrane"/>
    <property type="evidence" value="ECO:0007669"/>
    <property type="project" value="UniProtKB-SubCell"/>
</dbReference>
<feature type="transmembrane region" description="Helical" evidence="8">
    <location>
        <begin position="164"/>
        <end position="182"/>
    </location>
</feature>
<dbReference type="Gene3D" id="1.20.1250.20">
    <property type="entry name" value="MFS general substrate transporter like domains"/>
    <property type="match status" value="2"/>
</dbReference>
<evidence type="ECO:0000256" key="8">
    <source>
        <dbReference type="SAM" id="Phobius"/>
    </source>
</evidence>
<organism evidence="9">
    <name type="scientific">Kwoniella dejecticola CBS 10117</name>
    <dbReference type="NCBI Taxonomy" id="1296121"/>
    <lineage>
        <taxon>Eukaryota</taxon>
        <taxon>Fungi</taxon>
        <taxon>Dikarya</taxon>
        <taxon>Basidiomycota</taxon>
        <taxon>Agaricomycotina</taxon>
        <taxon>Tremellomycetes</taxon>
        <taxon>Tremellales</taxon>
        <taxon>Cryptococcaceae</taxon>
        <taxon>Kwoniella</taxon>
    </lineage>
</organism>
<dbReference type="SUPFAM" id="SSF103473">
    <property type="entry name" value="MFS general substrate transporter"/>
    <property type="match status" value="1"/>
</dbReference>
<gene>
    <name evidence="9" type="ORF">I303_04048</name>
    <name evidence="10" type="ORF">I303_104029</name>
</gene>
<evidence type="ECO:0000256" key="5">
    <source>
        <dbReference type="ARBA" id="ARBA00023136"/>
    </source>
</evidence>
<dbReference type="Proteomes" id="UP000078595">
    <property type="component" value="Chromosome 4"/>
</dbReference>
<evidence type="ECO:0000256" key="6">
    <source>
        <dbReference type="ARBA" id="ARBA00037968"/>
    </source>
</evidence>
<dbReference type="GeneID" id="28967747"/>
<evidence type="ECO:0000313" key="11">
    <source>
        <dbReference type="Proteomes" id="UP000078595"/>
    </source>
</evidence>
<dbReference type="InterPro" id="IPR011701">
    <property type="entry name" value="MFS"/>
</dbReference>
<accession>A0A1A6A8D3</accession>
<sequence>MASNNIEHSIHEVPLEDHVGTGDKHEKHLGHNDEVNVFNSAVEEGNDGLKQRHVTSHGHGLSQHEKDLELLENAERIDLSQVDPAILKRIVWKIDLVLMPCMMLCEFFQFLDKSSISYAKLFGIEKATGMHGQEFAWLGSIFYIGYLFWQPFAAFLLVRIPVKWHLTFIVCLWGVILGSMAACKNFASLAALRFLLGMAESAMIPLLGTITGMFYTREEQATRVGIWFGSVGPSQIIGGLIAYGMYSLKSTVIQQWQFIFVLLGPVTFAFGCYIGLVVPASPASAWFLTPQERLIALERIRANKTGTATTHFKWNQVYQAFVDPRIYLAALSVLCASIPNGGISSFGATIIAGFGFDTKETTLLGMSTGVSETVAMLVAVLLSRRLKMRALPAIICICVAIIGAILMVGTHNKNAQFTGYCLIFWWATGQMMFIPLMQSMVAGHTKRSMFYALYQIGYSAGNVVGAQIYRAKDAPHYIPAKIAILVTITLHAATMGMIALLHKYWNTRNAKRTEQVFEEENIEFKDRTDKEIPSFVYPY</sequence>
<evidence type="ECO:0008006" key="12">
    <source>
        <dbReference type="Google" id="ProtNLM"/>
    </source>
</evidence>
<protein>
    <recommendedName>
        <fullName evidence="12">Major facilitator superfamily (MFS) profile domain-containing protein</fullName>
    </recommendedName>
</protein>
<feature type="transmembrane region" description="Helical" evidence="8">
    <location>
        <begin position="194"/>
        <end position="214"/>
    </location>
</feature>
<evidence type="ECO:0000256" key="3">
    <source>
        <dbReference type="ARBA" id="ARBA00022692"/>
    </source>
</evidence>
<feature type="transmembrane region" description="Helical" evidence="8">
    <location>
        <begin position="135"/>
        <end position="158"/>
    </location>
</feature>
<feature type="transmembrane region" description="Helical" evidence="8">
    <location>
        <begin position="482"/>
        <end position="502"/>
    </location>
</feature>
<dbReference type="FunFam" id="1.20.1250.20:FF:000064">
    <property type="entry name" value="MFS allantoate transporter"/>
    <property type="match status" value="1"/>
</dbReference>